<dbReference type="InterPro" id="IPR005158">
    <property type="entry name" value="BTAD"/>
</dbReference>
<dbReference type="Gene3D" id="1.25.40.10">
    <property type="entry name" value="Tetratricopeptide repeat domain"/>
    <property type="match status" value="2"/>
</dbReference>
<dbReference type="SMART" id="SM01043">
    <property type="entry name" value="BTAD"/>
    <property type="match status" value="1"/>
</dbReference>
<dbReference type="SUPFAM" id="SSF52540">
    <property type="entry name" value="P-loop containing nucleoside triphosphate hydrolases"/>
    <property type="match status" value="1"/>
</dbReference>
<proteinExistence type="predicted"/>
<dbReference type="PRINTS" id="PR00364">
    <property type="entry name" value="DISEASERSIST"/>
</dbReference>
<dbReference type="PANTHER" id="PTHR47691:SF3">
    <property type="entry name" value="HTH-TYPE TRANSCRIPTIONAL REGULATOR RV0890C-RELATED"/>
    <property type="match status" value="1"/>
</dbReference>
<dbReference type="InterPro" id="IPR016032">
    <property type="entry name" value="Sig_transdc_resp-reg_C-effctor"/>
</dbReference>
<dbReference type="InterPro" id="IPR011990">
    <property type="entry name" value="TPR-like_helical_dom_sf"/>
</dbReference>
<dbReference type="InterPro" id="IPR027417">
    <property type="entry name" value="P-loop_NTPase"/>
</dbReference>
<dbReference type="GO" id="GO:0003677">
    <property type="term" value="F:DNA binding"/>
    <property type="evidence" value="ECO:0007669"/>
    <property type="project" value="InterPro"/>
</dbReference>
<evidence type="ECO:0000313" key="3">
    <source>
        <dbReference type="Proteomes" id="UP000236569"/>
    </source>
</evidence>
<accession>A0A2I9D891</accession>
<dbReference type="PANTHER" id="PTHR47691">
    <property type="entry name" value="REGULATOR-RELATED"/>
    <property type="match status" value="1"/>
</dbReference>
<dbReference type="Pfam" id="PF03704">
    <property type="entry name" value="BTAD"/>
    <property type="match status" value="1"/>
</dbReference>
<protein>
    <submittedName>
        <fullName evidence="2">Transcriptional activator domain protein</fullName>
    </submittedName>
</protein>
<comment type="caution">
    <text evidence="2">The sequence shown here is derived from an EMBL/GenBank/DDBJ whole genome shotgun (WGS) entry which is preliminary data.</text>
</comment>
<sequence>MAAVRISYPGSWPEHDQGGLPAPYLTPFREDKVDGPALRIRLLGQFQVCADGREIAPGEWRRRKAANLVKLLALSPGQRRHREQVLDALWPEHDLDAGLNNLHRTLHVARRVLTPDLAPGAPSPFLRFRGEVLCLDERGEAWVDVDAFTAALTAAARRPDPALYREAAALYRGDLLPDDPYEDWAMARRDELRARHVEGLVALAALLEDAGDPAGAARALERATASEPAGEGAHLALMRLHVRQGRPVEALRQYHVLRGALRDALDIEPGPEARALYEDLLTARSPAASPSPAAVPSALPVPATPFLGRTRELGELAQLLGVTRLLTLTGPGGVGKTRLGLELTRGVAGAFAGGAWWVPLAPSTETELVGTVVSALGVTLRPGQDPVGAVGAHLDDRPTLLLLDNCEHVVGACADLVATLLARCPALTVLATSREPLHVSGEVAWRLAPLPVPEGKTGSLADLRALDAVALFRDRARRAAPHFEVGEGNAGAVGQIVRQLDGLPLALELAAAHVGLLPLEAIAARLEDSLRLLVRGARDARPEHRTLEAALDWSHDRLSSREQVVFRRLAVFAGGWTLEAAEGVCGDAPGDLLDVLPGLVDKSLVEAQPGAEGGRYRFLEPVRQYAARRLEASGEGQAVRERHLRFFLALAEGAGAELYGPRQKRWLDLFGREHDNLRAALRFAATVDQGAEPGLRLAVALWRFWEIRNHFGEGLRWLEEALARATDAPPPLRALALNAAGNLARDSDRPAQARAYHEASLALRRTLGDVLGMAKSLNNLAVLAGDEGQYEEMTARAREALALFRVLGEPWQEANTTMQLARALWLSGDSAGAEPLFREAAARFQTLGDTRNLASTYGCLAEVVLDLGDPEQAWTLAETALSLNRELGDVWGEAICERVRGLAALALGRPAEAGAHFRSALSGYEQAGADKGADLCLEGLAGVAAERGHWTHAARLLAAARTWQGRLGRRRPVPFDRRTEALTRRVCAATGEERWRETLRACEWWPPERLLAAAREPGAGQEVSAG</sequence>
<reference evidence="3" key="1">
    <citation type="submission" date="2018-01" db="EMBL/GenBank/DDBJ databases">
        <title>Draft Genome Sequence of the Radioresistant Bacterium Deinococcus aerius TR0125, Isolated from the Higher Atmosphere above Japan.</title>
        <authorList>
            <person name="Satoh K."/>
            <person name="Arai H."/>
            <person name="Sanzen T."/>
            <person name="Kawaguchi Y."/>
            <person name="Hayashi H."/>
            <person name="Yokobori S."/>
            <person name="Yamagishi A."/>
            <person name="Oono Y."/>
            <person name="Narumi I."/>
        </authorList>
    </citation>
    <scope>NUCLEOTIDE SEQUENCE [LARGE SCALE GENOMIC DNA]</scope>
    <source>
        <strain evidence="3">TR0125</strain>
    </source>
</reference>
<dbReference type="Gene3D" id="1.10.10.10">
    <property type="entry name" value="Winged helix-like DNA-binding domain superfamily/Winged helix DNA-binding domain"/>
    <property type="match status" value="1"/>
</dbReference>
<dbReference type="InterPro" id="IPR058852">
    <property type="entry name" value="HTH_77"/>
</dbReference>
<dbReference type="Proteomes" id="UP000236569">
    <property type="component" value="Unassembled WGS sequence"/>
</dbReference>
<gene>
    <name evidence="2" type="ORF">DAERI_100123</name>
</gene>
<keyword evidence="3" id="KW-1185">Reference proteome</keyword>
<organism evidence="2 3">
    <name type="scientific">Deinococcus aerius</name>
    <dbReference type="NCBI Taxonomy" id="200253"/>
    <lineage>
        <taxon>Bacteria</taxon>
        <taxon>Thermotogati</taxon>
        <taxon>Deinococcota</taxon>
        <taxon>Deinococci</taxon>
        <taxon>Deinococcales</taxon>
        <taxon>Deinococcaceae</taxon>
        <taxon>Deinococcus</taxon>
    </lineage>
</organism>
<name>A0A2I9D891_9DEIO</name>
<dbReference type="GO" id="GO:0006355">
    <property type="term" value="P:regulation of DNA-templated transcription"/>
    <property type="evidence" value="ECO:0007669"/>
    <property type="project" value="InterPro"/>
</dbReference>
<dbReference type="SUPFAM" id="SSF46894">
    <property type="entry name" value="C-terminal effector domain of the bipartite response regulators"/>
    <property type="match status" value="1"/>
</dbReference>
<dbReference type="AlphaFoldDB" id="A0A2I9D891"/>
<dbReference type="EMBL" id="BFAG01000010">
    <property type="protein sequence ID" value="GBF06760.1"/>
    <property type="molecule type" value="Genomic_DNA"/>
</dbReference>
<feature type="domain" description="Bacterial transcriptional activator" evidence="1">
    <location>
        <begin position="143"/>
        <end position="281"/>
    </location>
</feature>
<dbReference type="SMART" id="SM00028">
    <property type="entry name" value="TPR"/>
    <property type="match status" value="5"/>
</dbReference>
<dbReference type="Gene3D" id="3.40.50.300">
    <property type="entry name" value="P-loop containing nucleotide triphosphate hydrolases"/>
    <property type="match status" value="1"/>
</dbReference>
<dbReference type="Pfam" id="PF13424">
    <property type="entry name" value="TPR_12"/>
    <property type="match status" value="2"/>
</dbReference>
<dbReference type="Pfam" id="PF25872">
    <property type="entry name" value="HTH_77"/>
    <property type="match status" value="1"/>
</dbReference>
<dbReference type="InterPro" id="IPR019734">
    <property type="entry name" value="TPR_rpt"/>
</dbReference>
<evidence type="ECO:0000313" key="2">
    <source>
        <dbReference type="EMBL" id="GBF06760.1"/>
    </source>
</evidence>
<dbReference type="SUPFAM" id="SSF48452">
    <property type="entry name" value="TPR-like"/>
    <property type="match status" value="3"/>
</dbReference>
<evidence type="ECO:0000259" key="1">
    <source>
        <dbReference type="SMART" id="SM01043"/>
    </source>
</evidence>
<dbReference type="InterPro" id="IPR036388">
    <property type="entry name" value="WH-like_DNA-bd_sf"/>
</dbReference>